<dbReference type="EMBL" id="CM001223">
    <property type="protein sequence ID" value="KEH21625.1"/>
    <property type="molecule type" value="Genomic_DNA"/>
</dbReference>
<protein>
    <submittedName>
        <fullName evidence="2">Transmembrane protein, putative</fullName>
    </submittedName>
</protein>
<dbReference type="EnsemblPlants" id="KEH21625">
    <property type="protein sequence ID" value="KEH21625"/>
    <property type="gene ID" value="MTR_7g011133"/>
</dbReference>
<accession>A0A072U6Y3</accession>
<evidence type="ECO:0000313" key="5">
    <source>
        <dbReference type="Proteomes" id="UP000002051"/>
    </source>
</evidence>
<reference evidence="4" key="3">
    <citation type="submission" date="2015-04" db="UniProtKB">
        <authorList>
            <consortium name="EnsemblPlants"/>
        </authorList>
    </citation>
    <scope>IDENTIFICATION</scope>
    <source>
        <strain evidence="4">cv. Jemalong A17</strain>
    </source>
</reference>
<sequence>MWCQSHFGGSLLKCDDSTHCRLPYNSEHYKKLLFFQCDFIIILLNTNLWKSFVLFQFLYLTFVRQILSFFVFVGIGQRKMHICFAGLTKYMFIRHFKLMWYFFY</sequence>
<name>A0A072U6Y3_MEDTR</name>
<evidence type="ECO:0000313" key="3">
    <source>
        <dbReference type="EMBL" id="RHN44284.1"/>
    </source>
</evidence>
<keyword evidence="1 2" id="KW-0812">Transmembrane</keyword>
<feature type="transmembrane region" description="Helical" evidence="1">
    <location>
        <begin position="55"/>
        <end position="75"/>
    </location>
</feature>
<keyword evidence="1" id="KW-0472">Membrane</keyword>
<dbReference type="Gramene" id="rna38384">
    <property type="protein sequence ID" value="RHN44284.1"/>
    <property type="gene ID" value="gene38384"/>
</dbReference>
<reference evidence="2 5" key="2">
    <citation type="journal article" date="2014" name="BMC Genomics">
        <title>An improved genome release (version Mt4.0) for the model legume Medicago truncatula.</title>
        <authorList>
            <person name="Tang H."/>
            <person name="Krishnakumar V."/>
            <person name="Bidwell S."/>
            <person name="Rosen B."/>
            <person name="Chan A."/>
            <person name="Zhou S."/>
            <person name="Gentzbittel L."/>
            <person name="Childs K.L."/>
            <person name="Yandell M."/>
            <person name="Gundlach H."/>
            <person name="Mayer K.F."/>
            <person name="Schwartz D.C."/>
            <person name="Town C.D."/>
        </authorList>
    </citation>
    <scope>GENOME REANNOTATION</scope>
    <source>
        <strain evidence="2">A17</strain>
        <strain evidence="4 5">cv. Jemalong A17</strain>
    </source>
</reference>
<keyword evidence="1" id="KW-1133">Transmembrane helix</keyword>
<organism evidence="2 5">
    <name type="scientific">Medicago truncatula</name>
    <name type="common">Barrel medic</name>
    <name type="synonym">Medicago tribuloides</name>
    <dbReference type="NCBI Taxonomy" id="3880"/>
    <lineage>
        <taxon>Eukaryota</taxon>
        <taxon>Viridiplantae</taxon>
        <taxon>Streptophyta</taxon>
        <taxon>Embryophyta</taxon>
        <taxon>Tracheophyta</taxon>
        <taxon>Spermatophyta</taxon>
        <taxon>Magnoliopsida</taxon>
        <taxon>eudicotyledons</taxon>
        <taxon>Gunneridae</taxon>
        <taxon>Pentapetalae</taxon>
        <taxon>rosids</taxon>
        <taxon>fabids</taxon>
        <taxon>Fabales</taxon>
        <taxon>Fabaceae</taxon>
        <taxon>Papilionoideae</taxon>
        <taxon>50 kb inversion clade</taxon>
        <taxon>NPAAA clade</taxon>
        <taxon>Hologalegina</taxon>
        <taxon>IRL clade</taxon>
        <taxon>Trifolieae</taxon>
        <taxon>Medicago</taxon>
    </lineage>
</organism>
<keyword evidence="5" id="KW-1185">Reference proteome</keyword>
<evidence type="ECO:0000313" key="2">
    <source>
        <dbReference type="EMBL" id="KEH21625.1"/>
    </source>
</evidence>
<reference evidence="2 5" key="1">
    <citation type="journal article" date="2011" name="Nature">
        <title>The Medicago genome provides insight into the evolution of rhizobial symbioses.</title>
        <authorList>
            <person name="Young N.D."/>
            <person name="Debelle F."/>
            <person name="Oldroyd G.E."/>
            <person name="Geurts R."/>
            <person name="Cannon S.B."/>
            <person name="Udvardi M.K."/>
            <person name="Benedito V.A."/>
            <person name="Mayer K.F."/>
            <person name="Gouzy J."/>
            <person name="Schoof H."/>
            <person name="Van de Peer Y."/>
            <person name="Proost S."/>
            <person name="Cook D.R."/>
            <person name="Meyers B.C."/>
            <person name="Spannagl M."/>
            <person name="Cheung F."/>
            <person name="De Mita S."/>
            <person name="Krishnakumar V."/>
            <person name="Gundlach H."/>
            <person name="Zhou S."/>
            <person name="Mudge J."/>
            <person name="Bharti A.K."/>
            <person name="Murray J.D."/>
            <person name="Naoumkina M.A."/>
            <person name="Rosen B."/>
            <person name="Silverstein K.A."/>
            <person name="Tang H."/>
            <person name="Rombauts S."/>
            <person name="Zhao P.X."/>
            <person name="Zhou P."/>
            <person name="Barbe V."/>
            <person name="Bardou P."/>
            <person name="Bechner M."/>
            <person name="Bellec A."/>
            <person name="Berger A."/>
            <person name="Berges H."/>
            <person name="Bidwell S."/>
            <person name="Bisseling T."/>
            <person name="Choisne N."/>
            <person name="Couloux A."/>
            <person name="Denny R."/>
            <person name="Deshpande S."/>
            <person name="Dai X."/>
            <person name="Doyle J.J."/>
            <person name="Dudez A.M."/>
            <person name="Farmer A.D."/>
            <person name="Fouteau S."/>
            <person name="Franken C."/>
            <person name="Gibelin C."/>
            <person name="Gish J."/>
            <person name="Goldstein S."/>
            <person name="Gonzalez A.J."/>
            <person name="Green P.J."/>
            <person name="Hallab A."/>
            <person name="Hartog M."/>
            <person name="Hua A."/>
            <person name="Humphray S.J."/>
            <person name="Jeong D.H."/>
            <person name="Jing Y."/>
            <person name="Jocker A."/>
            <person name="Kenton S.M."/>
            <person name="Kim D.J."/>
            <person name="Klee K."/>
            <person name="Lai H."/>
            <person name="Lang C."/>
            <person name="Lin S."/>
            <person name="Macmil S.L."/>
            <person name="Magdelenat G."/>
            <person name="Matthews L."/>
            <person name="McCorrison J."/>
            <person name="Monaghan E.L."/>
            <person name="Mun J.H."/>
            <person name="Najar F.Z."/>
            <person name="Nicholson C."/>
            <person name="Noirot C."/>
            <person name="O'Bleness M."/>
            <person name="Paule C.R."/>
            <person name="Poulain J."/>
            <person name="Prion F."/>
            <person name="Qin B."/>
            <person name="Qu C."/>
            <person name="Retzel E.F."/>
            <person name="Riddle C."/>
            <person name="Sallet E."/>
            <person name="Samain S."/>
            <person name="Samson N."/>
            <person name="Sanders I."/>
            <person name="Saurat O."/>
            <person name="Scarpelli C."/>
            <person name="Schiex T."/>
            <person name="Segurens B."/>
            <person name="Severin A.J."/>
            <person name="Sherrier D.J."/>
            <person name="Shi R."/>
            <person name="Sims S."/>
            <person name="Singer S.R."/>
            <person name="Sinharoy S."/>
            <person name="Sterck L."/>
            <person name="Viollet A."/>
            <person name="Wang B.B."/>
            <person name="Wang K."/>
            <person name="Wang M."/>
            <person name="Wang X."/>
            <person name="Warfsmann J."/>
            <person name="Weissenbach J."/>
            <person name="White D.D."/>
            <person name="White J.D."/>
            <person name="Wiley G.B."/>
            <person name="Wincker P."/>
            <person name="Xing Y."/>
            <person name="Yang L."/>
            <person name="Yao Z."/>
            <person name="Ying F."/>
            <person name="Zhai J."/>
            <person name="Zhou L."/>
            <person name="Zuber A."/>
            <person name="Denarie J."/>
            <person name="Dixon R.A."/>
            <person name="May G.D."/>
            <person name="Schwartz D.C."/>
            <person name="Rogers J."/>
            <person name="Quetier F."/>
            <person name="Town C.D."/>
            <person name="Roe B.A."/>
        </authorList>
    </citation>
    <scope>NUCLEOTIDE SEQUENCE [LARGE SCALE GENOMIC DNA]</scope>
    <source>
        <strain evidence="2">A17</strain>
        <strain evidence="4 5">cv. Jemalong A17</strain>
    </source>
</reference>
<dbReference type="Proteomes" id="UP000265566">
    <property type="component" value="Chromosome 7"/>
</dbReference>
<dbReference type="EMBL" id="PSQE01000007">
    <property type="protein sequence ID" value="RHN44284.1"/>
    <property type="molecule type" value="Genomic_DNA"/>
</dbReference>
<dbReference type="HOGENOM" id="CLU_2254155_0_0_1"/>
<evidence type="ECO:0000313" key="4">
    <source>
        <dbReference type="EnsemblPlants" id="KEH21625"/>
    </source>
</evidence>
<dbReference type="Proteomes" id="UP000002051">
    <property type="component" value="Unassembled WGS sequence"/>
</dbReference>
<evidence type="ECO:0000256" key="1">
    <source>
        <dbReference type="SAM" id="Phobius"/>
    </source>
</evidence>
<gene>
    <name evidence="2" type="ordered locus">MTR_7g011133</name>
    <name evidence="3" type="ORF">MtrunA17_Chr7g0217731</name>
</gene>
<proteinExistence type="predicted"/>
<dbReference type="AlphaFoldDB" id="A0A072U6Y3"/>
<reference evidence="3" key="4">
    <citation type="journal article" date="2018" name="Nat. Plants">
        <title>Whole-genome landscape of Medicago truncatula symbiotic genes.</title>
        <authorList>
            <person name="Pecrix Y."/>
            <person name="Gamas P."/>
            <person name="Carrere S."/>
        </authorList>
    </citation>
    <scope>NUCLEOTIDE SEQUENCE</scope>
    <source>
        <tissue evidence="3">Leaves</tissue>
    </source>
</reference>